<dbReference type="SMART" id="SM00471">
    <property type="entry name" value="HDc"/>
    <property type="match status" value="1"/>
</dbReference>
<dbReference type="EMBL" id="JAQIIO010000007">
    <property type="protein sequence ID" value="MDA5095041.1"/>
    <property type="molecule type" value="Genomic_DNA"/>
</dbReference>
<comment type="caution">
    <text evidence="2">The sequence shown here is derived from an EMBL/GenBank/DDBJ whole genome shotgun (WGS) entry which is preliminary data.</text>
</comment>
<dbReference type="Gene3D" id="1.10.3210.50">
    <property type="match status" value="1"/>
</dbReference>
<evidence type="ECO:0000259" key="1">
    <source>
        <dbReference type="PROSITE" id="PS51831"/>
    </source>
</evidence>
<gene>
    <name evidence="2" type="ORF">O2N63_13205</name>
</gene>
<dbReference type="Proteomes" id="UP001528040">
    <property type="component" value="Unassembled WGS sequence"/>
</dbReference>
<evidence type="ECO:0000313" key="2">
    <source>
        <dbReference type="EMBL" id="MDA5095041.1"/>
    </source>
</evidence>
<dbReference type="InterPro" id="IPR003607">
    <property type="entry name" value="HD/PDEase_dom"/>
</dbReference>
<dbReference type="PANTHER" id="PTHR33594:SF1">
    <property type="entry name" value="HD_PDEASE DOMAIN-CONTAINING PROTEIN"/>
    <property type="match status" value="1"/>
</dbReference>
<feature type="domain" description="HD" evidence="1">
    <location>
        <begin position="27"/>
        <end position="132"/>
    </location>
</feature>
<keyword evidence="3" id="KW-1185">Reference proteome</keyword>
<dbReference type="PROSITE" id="PS51831">
    <property type="entry name" value="HD"/>
    <property type="match status" value="1"/>
</dbReference>
<dbReference type="InterPro" id="IPR006674">
    <property type="entry name" value="HD_domain"/>
</dbReference>
<dbReference type="SUPFAM" id="SSF109604">
    <property type="entry name" value="HD-domain/PDEase-like"/>
    <property type="match status" value="1"/>
</dbReference>
<sequence>MAQSAEALRQALRNALRDGGSMDAAHDLAHADRVWLNARIIARGEGVARCDQLMAACYLHDLVTLPKNDPARHRASYLSAKAARPLLTRLGFSTGETDEVCHAIEAHSFSADIPCDTLLAKVVQDADRIESLGAIGLARCFAVSGVLGRPLFHGEDPFGETRELDDTAYAVDHFRLKLLSLPDQMKTETGRGLARSRAEVLRRFLMDLAGELGQTAPNW</sequence>
<name>A0ABT4W3D6_9RHOB</name>
<reference evidence="2 3" key="1">
    <citation type="submission" date="2023-01" db="EMBL/GenBank/DDBJ databases">
        <authorList>
            <person name="Yoon J.-W."/>
        </authorList>
    </citation>
    <scope>NUCLEOTIDE SEQUENCE [LARGE SCALE GENOMIC DNA]</scope>
    <source>
        <strain evidence="2 3">KMU-50</strain>
    </source>
</reference>
<organism evidence="2 3">
    <name type="scientific">Aliiroseovarius salicola</name>
    <dbReference type="NCBI Taxonomy" id="3009082"/>
    <lineage>
        <taxon>Bacteria</taxon>
        <taxon>Pseudomonadati</taxon>
        <taxon>Pseudomonadota</taxon>
        <taxon>Alphaproteobacteria</taxon>
        <taxon>Rhodobacterales</taxon>
        <taxon>Paracoccaceae</taxon>
        <taxon>Aliiroseovarius</taxon>
    </lineage>
</organism>
<protein>
    <submittedName>
        <fullName evidence="2">HD domain-containing protein</fullName>
    </submittedName>
</protein>
<dbReference type="RefSeq" id="WP_271054750.1">
    <property type="nucleotide sequence ID" value="NZ_JAQIIO010000007.1"/>
</dbReference>
<dbReference type="Pfam" id="PF01966">
    <property type="entry name" value="HD"/>
    <property type="match status" value="1"/>
</dbReference>
<proteinExistence type="predicted"/>
<evidence type="ECO:0000313" key="3">
    <source>
        <dbReference type="Proteomes" id="UP001528040"/>
    </source>
</evidence>
<accession>A0ABT4W3D6</accession>
<dbReference type="PANTHER" id="PTHR33594">
    <property type="entry name" value="SUPERFAMILY HYDROLASE, PUTATIVE (AFU_ORTHOLOGUE AFUA_1G03035)-RELATED"/>
    <property type="match status" value="1"/>
</dbReference>